<reference evidence="2" key="1">
    <citation type="journal article" date="2013" name="J. Plant Res.">
        <title>Effect of fungi and light on seed germination of three Opuntia species from semiarid lands of central Mexico.</title>
        <authorList>
            <person name="Delgado-Sanchez P."/>
            <person name="Jimenez-Bremont J.F."/>
            <person name="Guerrero-Gonzalez Mde L."/>
            <person name="Flores J."/>
        </authorList>
    </citation>
    <scope>NUCLEOTIDE SEQUENCE</scope>
    <source>
        <tissue evidence="2">Cladode</tissue>
    </source>
</reference>
<accession>A0A7C9EV22</accession>
<organism evidence="2">
    <name type="scientific">Opuntia streptacantha</name>
    <name type="common">Prickly pear cactus</name>
    <name type="synonym">Opuntia cardona</name>
    <dbReference type="NCBI Taxonomy" id="393608"/>
    <lineage>
        <taxon>Eukaryota</taxon>
        <taxon>Viridiplantae</taxon>
        <taxon>Streptophyta</taxon>
        <taxon>Embryophyta</taxon>
        <taxon>Tracheophyta</taxon>
        <taxon>Spermatophyta</taxon>
        <taxon>Magnoliopsida</taxon>
        <taxon>eudicotyledons</taxon>
        <taxon>Gunneridae</taxon>
        <taxon>Pentapetalae</taxon>
        <taxon>Caryophyllales</taxon>
        <taxon>Cactineae</taxon>
        <taxon>Cactaceae</taxon>
        <taxon>Opuntioideae</taxon>
        <taxon>Opuntia</taxon>
    </lineage>
</organism>
<reference evidence="2" key="2">
    <citation type="submission" date="2020-07" db="EMBL/GenBank/DDBJ databases">
        <authorList>
            <person name="Vera ALvarez R."/>
            <person name="Arias-Moreno D.M."/>
            <person name="Jimenez-Jacinto V."/>
            <person name="Jimenez-Bremont J.F."/>
            <person name="Swaminathan K."/>
            <person name="Moose S.P."/>
            <person name="Guerrero-Gonzalez M.L."/>
            <person name="Marino-Ramirez L."/>
            <person name="Landsman D."/>
            <person name="Rodriguez-Kessler M."/>
            <person name="Delgado-Sanchez P."/>
        </authorList>
    </citation>
    <scope>NUCLEOTIDE SEQUENCE</scope>
    <source>
        <tissue evidence="2">Cladode</tissue>
    </source>
</reference>
<evidence type="ECO:0000313" key="2">
    <source>
        <dbReference type="EMBL" id="MBA4668549.1"/>
    </source>
</evidence>
<keyword evidence="1" id="KW-0472">Membrane</keyword>
<sequence length="102" mass="12229">MKERYLIQHPQHPRCDYAIRTSMQLVTQHIDLFSSDYSFCNSLGQLLPTWKSVSMNTQICHLLFSFFLFLFFCCLRKIVQCIFLDIEIVRYSSTFQMSFFFS</sequence>
<evidence type="ECO:0000256" key="1">
    <source>
        <dbReference type="SAM" id="Phobius"/>
    </source>
</evidence>
<proteinExistence type="predicted"/>
<name>A0A7C9EV22_OPUST</name>
<keyword evidence="1" id="KW-0812">Transmembrane</keyword>
<dbReference type="AlphaFoldDB" id="A0A7C9EV22"/>
<feature type="transmembrane region" description="Helical" evidence="1">
    <location>
        <begin position="55"/>
        <end position="75"/>
    </location>
</feature>
<keyword evidence="1" id="KW-1133">Transmembrane helix</keyword>
<protein>
    <submittedName>
        <fullName evidence="2">Uncharacterized protein</fullName>
    </submittedName>
</protein>
<dbReference type="EMBL" id="GISG01240116">
    <property type="protein sequence ID" value="MBA4668549.1"/>
    <property type="molecule type" value="Transcribed_RNA"/>
</dbReference>